<evidence type="ECO:0000256" key="4">
    <source>
        <dbReference type="ARBA" id="ARBA00023115"/>
    </source>
</evidence>
<keyword evidence="5" id="KW-0865">Zymogen</keyword>
<evidence type="ECO:0000256" key="7">
    <source>
        <dbReference type="ARBA" id="ARBA00023270"/>
    </source>
</evidence>
<keyword evidence="6" id="KW-0456">Lyase</keyword>
<evidence type="ECO:0000256" key="3">
    <source>
        <dbReference type="ARBA" id="ARBA00022813"/>
    </source>
</evidence>
<keyword evidence="7" id="KW-0704">Schiff base</keyword>
<dbReference type="GO" id="GO:0004014">
    <property type="term" value="F:adenosylmethionine decarboxylase activity"/>
    <property type="evidence" value="ECO:0007669"/>
    <property type="project" value="InterPro"/>
</dbReference>
<protein>
    <recommendedName>
        <fullName evidence="10">S-adenosylmethionine decarboxylase proenzyme</fullName>
    </recommendedName>
</protein>
<evidence type="ECO:0008006" key="10">
    <source>
        <dbReference type="Google" id="ProtNLM"/>
    </source>
</evidence>
<evidence type="ECO:0000256" key="6">
    <source>
        <dbReference type="ARBA" id="ARBA00023239"/>
    </source>
</evidence>
<keyword evidence="8" id="KW-0670">Pyruvate</keyword>
<evidence type="ECO:0000256" key="8">
    <source>
        <dbReference type="ARBA" id="ARBA00023317"/>
    </source>
</evidence>
<evidence type="ECO:0000256" key="2">
    <source>
        <dbReference type="ARBA" id="ARBA00022793"/>
    </source>
</evidence>
<sequence length="171" mass="19838">VLRYGGPEEIRTPGLWFRKPTLYPTELRVRLYTVHSFLAFVKYFINKYFVLTHKHKHLLISSTITKSDCTESFITSWISNLVDAIGMKILHGPISLNTEKIGNKGITAFCIIETSHIALHLWTEETPNKLQLDVYSCQDFKVDIVLELFNQFNPIDVKYKFLDRETDLVSV</sequence>
<keyword evidence="3" id="KW-0068">Autocatalytic cleavage</keyword>
<dbReference type="Gene3D" id="3.60.90.10">
    <property type="entry name" value="S-adenosylmethionine decarboxylase"/>
    <property type="match status" value="1"/>
</dbReference>
<accession>A0A382D1R1</accession>
<feature type="non-terminal residue" evidence="9">
    <location>
        <position position="1"/>
    </location>
</feature>
<dbReference type="EMBL" id="UINC01037063">
    <property type="protein sequence ID" value="SVB31984.1"/>
    <property type="molecule type" value="Genomic_DNA"/>
</dbReference>
<dbReference type="AlphaFoldDB" id="A0A382D1R1"/>
<dbReference type="GO" id="GO:0008295">
    <property type="term" value="P:spermidine biosynthetic process"/>
    <property type="evidence" value="ECO:0007669"/>
    <property type="project" value="InterPro"/>
</dbReference>
<evidence type="ECO:0000256" key="1">
    <source>
        <dbReference type="ARBA" id="ARBA00001928"/>
    </source>
</evidence>
<dbReference type="InterPro" id="IPR016067">
    <property type="entry name" value="S-AdoMet_deCO2ase_core"/>
</dbReference>
<keyword evidence="2" id="KW-0210">Decarboxylase</keyword>
<dbReference type="InterPro" id="IPR003826">
    <property type="entry name" value="AdoMetDC_fam_prok"/>
</dbReference>
<comment type="cofactor">
    <cofactor evidence="1">
        <name>pyruvate</name>
        <dbReference type="ChEBI" id="CHEBI:15361"/>
    </cofactor>
</comment>
<evidence type="ECO:0000256" key="5">
    <source>
        <dbReference type="ARBA" id="ARBA00023145"/>
    </source>
</evidence>
<reference evidence="9" key="1">
    <citation type="submission" date="2018-05" db="EMBL/GenBank/DDBJ databases">
        <authorList>
            <person name="Lanie J.A."/>
            <person name="Ng W.-L."/>
            <person name="Kazmierczak K.M."/>
            <person name="Andrzejewski T.M."/>
            <person name="Davidsen T.M."/>
            <person name="Wayne K.J."/>
            <person name="Tettelin H."/>
            <person name="Glass J.I."/>
            <person name="Rusch D."/>
            <person name="Podicherti R."/>
            <person name="Tsui H.-C.T."/>
            <person name="Winkler M.E."/>
        </authorList>
    </citation>
    <scope>NUCLEOTIDE SEQUENCE</scope>
</reference>
<dbReference type="SUPFAM" id="SSF56276">
    <property type="entry name" value="S-adenosylmethionine decarboxylase"/>
    <property type="match status" value="1"/>
</dbReference>
<name>A0A382D1R1_9ZZZZ</name>
<gene>
    <name evidence="9" type="ORF">METZ01_LOCUS184838</name>
</gene>
<keyword evidence="4" id="KW-0620">Polyamine biosynthesis</keyword>
<evidence type="ECO:0000313" key="9">
    <source>
        <dbReference type="EMBL" id="SVB31984.1"/>
    </source>
</evidence>
<dbReference type="Pfam" id="PF02675">
    <property type="entry name" value="AdoMet_dc"/>
    <property type="match status" value="1"/>
</dbReference>
<proteinExistence type="predicted"/>
<dbReference type="AntiFam" id="ANF00012">
    <property type="entry name" value="tRNA translation"/>
</dbReference>
<organism evidence="9">
    <name type="scientific">marine metagenome</name>
    <dbReference type="NCBI Taxonomy" id="408172"/>
    <lineage>
        <taxon>unclassified sequences</taxon>
        <taxon>metagenomes</taxon>
        <taxon>ecological metagenomes</taxon>
    </lineage>
</organism>